<dbReference type="AlphaFoldDB" id="A0A1G6P0W6"/>
<dbReference type="SUPFAM" id="SSF103481">
    <property type="entry name" value="Multidrug resistance efflux transporter EmrE"/>
    <property type="match status" value="2"/>
</dbReference>
<dbReference type="InterPro" id="IPR037185">
    <property type="entry name" value="EmrE-like"/>
</dbReference>
<feature type="transmembrane region" description="Helical" evidence="1">
    <location>
        <begin position="7"/>
        <end position="24"/>
    </location>
</feature>
<dbReference type="PANTHER" id="PTHR22911:SF137">
    <property type="entry name" value="SOLUTE CARRIER FAMILY 35 MEMBER G2-RELATED"/>
    <property type="match status" value="1"/>
</dbReference>
<feature type="transmembrane region" description="Helical" evidence="1">
    <location>
        <begin position="267"/>
        <end position="287"/>
    </location>
</feature>
<feature type="domain" description="EamA" evidence="2">
    <location>
        <begin position="5"/>
        <end position="139"/>
    </location>
</feature>
<accession>A0A1G6P0W6</accession>
<dbReference type="STRING" id="1640674.SAMN05216323_104728"/>
<evidence type="ECO:0000256" key="1">
    <source>
        <dbReference type="SAM" id="Phobius"/>
    </source>
</evidence>
<protein>
    <submittedName>
        <fullName evidence="3">Threonine/homoserine efflux transporter RhtA</fullName>
    </submittedName>
</protein>
<dbReference type="InterPro" id="IPR000620">
    <property type="entry name" value="EamA_dom"/>
</dbReference>
<dbReference type="PANTHER" id="PTHR22911">
    <property type="entry name" value="ACYL-MALONYL CONDENSING ENZYME-RELATED"/>
    <property type="match status" value="1"/>
</dbReference>
<gene>
    <name evidence="3" type="ORF">SAMN05216323_104728</name>
</gene>
<dbReference type="RefSeq" id="WP_092439371.1">
    <property type="nucleotide sequence ID" value="NZ_FMYP01000047.1"/>
</dbReference>
<keyword evidence="1" id="KW-1133">Transmembrane helix</keyword>
<feature type="transmembrane region" description="Helical" evidence="1">
    <location>
        <begin position="243"/>
        <end position="261"/>
    </location>
</feature>
<reference evidence="3 4" key="1">
    <citation type="submission" date="2016-09" db="EMBL/GenBank/DDBJ databases">
        <authorList>
            <person name="Capua I."/>
            <person name="De Benedictis P."/>
            <person name="Joannis T."/>
            <person name="Lombin L.H."/>
            <person name="Cattoli G."/>
        </authorList>
    </citation>
    <scope>NUCLEOTIDE SEQUENCE [LARGE SCALE GENOMIC DNA]</scope>
    <source>
        <strain evidence="3 4">A7P-90m</strain>
    </source>
</reference>
<dbReference type="Pfam" id="PF00892">
    <property type="entry name" value="EamA"/>
    <property type="match status" value="2"/>
</dbReference>
<dbReference type="EMBL" id="FMYP01000047">
    <property type="protein sequence ID" value="SDC73689.1"/>
    <property type="molecule type" value="Genomic_DNA"/>
</dbReference>
<dbReference type="GO" id="GO:0016020">
    <property type="term" value="C:membrane"/>
    <property type="evidence" value="ECO:0007669"/>
    <property type="project" value="InterPro"/>
</dbReference>
<feature type="transmembrane region" description="Helical" evidence="1">
    <location>
        <begin position="98"/>
        <end position="116"/>
    </location>
</feature>
<dbReference type="Proteomes" id="UP000199452">
    <property type="component" value="Unassembled WGS sequence"/>
</dbReference>
<name>A0A1G6P0W6_9BACT</name>
<keyword evidence="1" id="KW-0472">Membrane</keyword>
<evidence type="ECO:0000259" key="2">
    <source>
        <dbReference type="Pfam" id="PF00892"/>
    </source>
</evidence>
<keyword evidence="1" id="KW-0812">Transmembrane</keyword>
<evidence type="ECO:0000313" key="4">
    <source>
        <dbReference type="Proteomes" id="UP000199452"/>
    </source>
</evidence>
<organism evidence="3 4">
    <name type="scientific">Williamwhitmania taraxaci</name>
    <dbReference type="NCBI Taxonomy" id="1640674"/>
    <lineage>
        <taxon>Bacteria</taxon>
        <taxon>Pseudomonadati</taxon>
        <taxon>Bacteroidota</taxon>
        <taxon>Bacteroidia</taxon>
        <taxon>Bacteroidales</taxon>
        <taxon>Williamwhitmaniaceae</taxon>
        <taxon>Williamwhitmania</taxon>
    </lineage>
</organism>
<keyword evidence="4" id="KW-1185">Reference proteome</keyword>
<feature type="transmembrane region" description="Helical" evidence="1">
    <location>
        <begin position="148"/>
        <end position="168"/>
    </location>
</feature>
<feature type="transmembrane region" description="Helical" evidence="1">
    <location>
        <begin position="209"/>
        <end position="231"/>
    </location>
</feature>
<feature type="transmembrane region" description="Helical" evidence="1">
    <location>
        <begin position="123"/>
        <end position="142"/>
    </location>
</feature>
<feature type="transmembrane region" description="Helical" evidence="1">
    <location>
        <begin position="180"/>
        <end position="203"/>
    </location>
</feature>
<dbReference type="OrthoDB" id="9806740at2"/>
<sequence>MRGIKGVLYAVISSATFGLIPLFAKNATNLGVGIESVLFYRFAISTFIFGLYMVIRGRSFRIKAKQLLPLIFFGGLCYGGTSFFLLLSYGYIPSGVATTIHFLYPVMVAGIMITFFPEKLTSGVAIAILLSLFGVFLLSSGFGSAGIGFGLVFAMITVITYAIYIVGLKQSRLKNIDSHTLTFYVLAISTIILFLVALVTNSIVVVPSIAVAANLLGLAVISTIVSNFTLILAVKEIGSTPTAILGTLEPLTAIMVGLIWFHEKLSAMSLFGAVLVILSVVVIVVGMKTKQQGRKAKVS</sequence>
<feature type="domain" description="EamA" evidence="2">
    <location>
        <begin position="149"/>
        <end position="284"/>
    </location>
</feature>
<proteinExistence type="predicted"/>
<feature type="transmembrane region" description="Helical" evidence="1">
    <location>
        <begin position="67"/>
        <end position="92"/>
    </location>
</feature>
<evidence type="ECO:0000313" key="3">
    <source>
        <dbReference type="EMBL" id="SDC73689.1"/>
    </source>
</evidence>
<feature type="transmembrane region" description="Helical" evidence="1">
    <location>
        <begin position="36"/>
        <end position="55"/>
    </location>
</feature>